<evidence type="ECO:0000259" key="2">
    <source>
        <dbReference type="Pfam" id="PF14200"/>
    </source>
</evidence>
<dbReference type="InterPro" id="IPR000772">
    <property type="entry name" value="Ricin_B_lectin"/>
</dbReference>
<dbReference type="AlphaFoldDB" id="A0A372NTX9"/>
<protein>
    <recommendedName>
        <fullName evidence="2">Ricin B lectin domain-containing protein</fullName>
    </recommendedName>
</protein>
<dbReference type="EMBL" id="QWDC01000002">
    <property type="protein sequence ID" value="RFZ92562.1"/>
    <property type="molecule type" value="Genomic_DNA"/>
</dbReference>
<keyword evidence="4" id="KW-1185">Reference proteome</keyword>
<dbReference type="Pfam" id="PF14200">
    <property type="entry name" value="RicinB_lectin_2"/>
    <property type="match status" value="1"/>
</dbReference>
<feature type="chain" id="PRO_5017051295" description="Ricin B lectin domain-containing protein" evidence="1">
    <location>
        <begin position="19"/>
        <end position="574"/>
    </location>
</feature>
<evidence type="ECO:0000313" key="4">
    <source>
        <dbReference type="Proteomes" id="UP000264217"/>
    </source>
</evidence>
<organism evidence="3 4">
    <name type="scientific">Mucilaginibacter conchicola</name>
    <dbReference type="NCBI Taxonomy" id="2303333"/>
    <lineage>
        <taxon>Bacteria</taxon>
        <taxon>Pseudomonadati</taxon>
        <taxon>Bacteroidota</taxon>
        <taxon>Sphingobacteriia</taxon>
        <taxon>Sphingobacteriales</taxon>
        <taxon>Sphingobacteriaceae</taxon>
        <taxon>Mucilaginibacter</taxon>
    </lineage>
</organism>
<feature type="domain" description="Ricin B lectin" evidence="2">
    <location>
        <begin position="97"/>
        <end position="187"/>
    </location>
</feature>
<feature type="signal peptide" evidence="1">
    <location>
        <begin position="1"/>
        <end position="18"/>
    </location>
</feature>
<dbReference type="InterPro" id="IPR035992">
    <property type="entry name" value="Ricin_B-like_lectins"/>
</dbReference>
<dbReference type="OrthoDB" id="9765957at2"/>
<dbReference type="Proteomes" id="UP000264217">
    <property type="component" value="Unassembled WGS sequence"/>
</dbReference>
<dbReference type="PROSITE" id="PS51257">
    <property type="entry name" value="PROKAR_LIPOPROTEIN"/>
    <property type="match status" value="1"/>
</dbReference>
<gene>
    <name evidence="3" type="ORF">D0C36_14170</name>
</gene>
<sequence length="574" mass="62233">MRRVFTLSLLSGLLLAFACNKNDVKNSAANKTGSTGAVKAVNAASSPTAYGCFMLVNVASNKVLEVNGDASLMFAQSNPKNVQQYAGLDFGPGTSQNQKWYLIQQNTGSITGTTPFKIRNVANGMYLEAPDNTSGTQLFMDHANNFPSQVWYLHQIGTSNNYYIQNNNGLVLTNAGSSANNGAPISQAALINNNSQYWTFNSIPAEAYRDDEVVQFFRRRSGSIAFDQGSSIPLSYGANNGKVLWIGEDTYTDNIGTWNATDGTFPCYGGNTIQFFDVRNSALIQPASHSWDPAQTTNLITHNSTYKYEILPSPNPSDHGGTYTWPGVGVEIGNHVYMYAHEGGGSNNKTVIYDFTENTGGVDWGTAVRHTVPGLSDQTAIDYPTGMVKPSDGYVYAYGNLSDAFGGKYLYVARFATGTPFTWQFWNGSAWVSSPSTDGAAQLGTNGGSSKSVLANNSVSYVNGKYVLVEMDFGYGCPNPADPHNLYISTSTSPTGPFTARKKMYAISDKINGVLCNHYVTNIHPQFNNSHNELLVTYCLNYIGSCGNPCTNNKTDPYYYQVKAVRIPYSAAGL</sequence>
<name>A0A372NTX9_9SPHI</name>
<dbReference type="CDD" id="cd00161">
    <property type="entry name" value="beta-trefoil_Ricin-like"/>
    <property type="match status" value="1"/>
</dbReference>
<reference evidence="3 4" key="1">
    <citation type="submission" date="2018-08" db="EMBL/GenBank/DDBJ databases">
        <title>Mucilaginibacter sp. MYSH2.</title>
        <authorList>
            <person name="Seo T."/>
        </authorList>
    </citation>
    <scope>NUCLEOTIDE SEQUENCE [LARGE SCALE GENOMIC DNA]</scope>
    <source>
        <strain evidence="3 4">MYSH2</strain>
    </source>
</reference>
<evidence type="ECO:0000313" key="3">
    <source>
        <dbReference type="EMBL" id="RFZ92562.1"/>
    </source>
</evidence>
<comment type="caution">
    <text evidence="3">The sequence shown here is derived from an EMBL/GenBank/DDBJ whole genome shotgun (WGS) entry which is preliminary data.</text>
</comment>
<dbReference type="Gene3D" id="2.80.10.50">
    <property type="match status" value="2"/>
</dbReference>
<dbReference type="SUPFAM" id="SSF50370">
    <property type="entry name" value="Ricin B-like lectins"/>
    <property type="match status" value="1"/>
</dbReference>
<dbReference type="PROSITE" id="PS50231">
    <property type="entry name" value="RICIN_B_LECTIN"/>
    <property type="match status" value="1"/>
</dbReference>
<accession>A0A372NTX9</accession>
<keyword evidence="1" id="KW-0732">Signal</keyword>
<dbReference type="RefSeq" id="WP_117392271.1">
    <property type="nucleotide sequence ID" value="NZ_QWDC01000002.1"/>
</dbReference>
<proteinExistence type="predicted"/>
<evidence type="ECO:0000256" key="1">
    <source>
        <dbReference type="SAM" id="SignalP"/>
    </source>
</evidence>